<accession>A0A0H5PWX1</accession>
<evidence type="ECO:0000313" key="2">
    <source>
        <dbReference type="EMBL" id="CRY94236.1"/>
    </source>
</evidence>
<dbReference type="AlphaFoldDB" id="A0A0H5PWX1"/>
<proteinExistence type="predicted"/>
<reference evidence="2" key="1">
    <citation type="submission" date="2015-06" db="EMBL/GenBank/DDBJ databases">
        <authorList>
            <person name="Joergensen T."/>
        </authorList>
    </citation>
    <scope>NUCLEOTIDE SEQUENCE</scope>
    <source>
        <strain evidence="2">RGRH0215</strain>
    </source>
</reference>
<dbReference type="EMBL" id="LN852893">
    <property type="protein sequence ID" value="CRY94236.1"/>
    <property type="molecule type" value="Genomic_DNA"/>
</dbReference>
<protein>
    <submittedName>
        <fullName evidence="2">Uncharacterized protein</fullName>
    </submittedName>
</protein>
<sequence>MSIVGSLALQGVSNAMGSAISGISGSLSNAASQRRAYRYAREWRDNERAYNTPASQRDRLEAAGYNINALGGAATAAGSSNPMPSLPSGTPHIPAATSLQDVSAARLQVSQSRYYEAQADLASKKSDTEISLQRYYDSASRLAAANASNVGVLERLNNVELWIQENTKEDRAATPGLQNQLTSASIGKVKEETDYVISKTIEQMNRNSVFGIEREKMLADLSMLYASIELTQARIFNTQADTGLKRQQMNVATQLAALYIQQAYDLERKNGTDYWTNMSDELRWNASESRRRYKWAPVMNVVGVAKDAVGMAADVAGIVTGVGRLNVGRGFLQNARDAAMDAKRGRVTHTVMRNGRNEVIGSNHTVTSGL</sequence>
<reference evidence="2" key="2">
    <citation type="submission" date="2015-07" db="EMBL/GenBank/DDBJ databases">
        <title>Plasmids, circular viruses and viroids from rat gut.</title>
        <authorList>
            <person name="Jorgensen T.J."/>
            <person name="Hansen M.A."/>
            <person name="Xu Z."/>
            <person name="Tabak M.A."/>
            <person name="Sorensen S.J."/>
            <person name="Hansen L.H."/>
        </authorList>
    </citation>
    <scope>NUCLEOTIDE SEQUENCE</scope>
    <source>
        <strain evidence="2">RGRH0215</strain>
    </source>
</reference>
<name>A0A0H5PWX1_9ZZZZ</name>
<organism evidence="2">
    <name type="scientific">uncultured prokaryote</name>
    <dbReference type="NCBI Taxonomy" id="198431"/>
    <lineage>
        <taxon>unclassified sequences</taxon>
        <taxon>environmental samples</taxon>
    </lineage>
</organism>
<feature type="region of interest" description="Disordered" evidence="1">
    <location>
        <begin position="76"/>
        <end position="95"/>
    </location>
</feature>
<evidence type="ECO:0000256" key="1">
    <source>
        <dbReference type="SAM" id="MobiDB-lite"/>
    </source>
</evidence>